<dbReference type="SUPFAM" id="SSF48464">
    <property type="entry name" value="ENTH/VHS domain"/>
    <property type="match status" value="1"/>
</dbReference>
<feature type="region of interest" description="Disordered" evidence="10">
    <location>
        <begin position="540"/>
        <end position="580"/>
    </location>
</feature>
<dbReference type="CDD" id="cd14234">
    <property type="entry name" value="GAT_GGA_meta"/>
    <property type="match status" value="1"/>
</dbReference>
<name>A0A8J5JZV9_HOMAM</name>
<evidence type="ECO:0000259" key="12">
    <source>
        <dbReference type="PROSITE" id="PS50180"/>
    </source>
</evidence>
<evidence type="ECO:0000256" key="7">
    <source>
        <dbReference type="ARBA" id="ARBA00022927"/>
    </source>
</evidence>
<feature type="region of interest" description="Disordered" evidence="10">
    <location>
        <begin position="382"/>
        <end position="402"/>
    </location>
</feature>
<evidence type="ECO:0000256" key="9">
    <source>
        <dbReference type="ARBA" id="ARBA00023136"/>
    </source>
</evidence>
<evidence type="ECO:0000256" key="4">
    <source>
        <dbReference type="ARBA" id="ARBA00022448"/>
    </source>
</evidence>
<feature type="domain" description="GAE" evidence="12">
    <location>
        <begin position="606"/>
        <end position="725"/>
    </location>
</feature>
<dbReference type="InterPro" id="IPR038425">
    <property type="entry name" value="GAT_sf"/>
</dbReference>
<proteinExistence type="inferred from homology"/>
<dbReference type="SUPFAM" id="SSF89009">
    <property type="entry name" value="GAT-like domain"/>
    <property type="match status" value="1"/>
</dbReference>
<evidence type="ECO:0000259" key="11">
    <source>
        <dbReference type="PROSITE" id="PS50179"/>
    </source>
</evidence>
<keyword evidence="6" id="KW-0832">Ubl conjugation</keyword>
<dbReference type="CDD" id="cd03567">
    <property type="entry name" value="VHS_GGA_metazoan"/>
    <property type="match status" value="1"/>
</dbReference>
<evidence type="ECO:0000256" key="6">
    <source>
        <dbReference type="ARBA" id="ARBA00022843"/>
    </source>
</evidence>
<dbReference type="Pfam" id="PF00790">
    <property type="entry name" value="VHS"/>
    <property type="match status" value="1"/>
</dbReference>
<evidence type="ECO:0000256" key="2">
    <source>
        <dbReference type="ARBA" id="ARBA00004220"/>
    </source>
</evidence>
<dbReference type="GO" id="GO:0031901">
    <property type="term" value="C:early endosome membrane"/>
    <property type="evidence" value="ECO:0007669"/>
    <property type="project" value="UniProtKB-SubCell"/>
</dbReference>
<feature type="compositionally biased region" description="Basic and acidic residues" evidence="10">
    <location>
        <begin position="563"/>
        <end position="579"/>
    </location>
</feature>
<evidence type="ECO:0000256" key="1">
    <source>
        <dbReference type="ARBA" id="ARBA00004150"/>
    </source>
</evidence>
<evidence type="ECO:0000256" key="3">
    <source>
        <dbReference type="ARBA" id="ARBA00008099"/>
    </source>
</evidence>
<sequence length="726" mass="78670">METVTIVGLPPEKSTSPLNIEDDPNSIQAVCQAVTSESGGVQTAVRLLAHKIQSPQEREALQALSVLQACVNNCGTTFHTEIGKFRFLNEMIKLVSPKYLGNHTHTLVKTKVVELLYTWTIDLKAEPKILEAYNMLKKQGVVKDDPQYIGAPCVPEPRSRANAVFEDEEKSRLLQRLLQSKNPEDLHKANALIKSMVKEDERRMERTSRRIVEVETAMNNVRVLDEMLSRHQESPATQADLDLMLELHSSCSSLRSNLYRLVSEMDDKEEGIGDLLKANDELSRVMGRYKLIIEGTKVENQSGEIENQHQMDAGGGVVTQKDGLDGLNLGHTNPAPVGAPATDNSASLLDDLGGIFSGSAVASATAPNLQLGPPLHTAMAPTLVPQTSPGNRADAQSKERTDPLDELAALGTSLIKQNLPANAQVQVQFKPAEKLSMNQLKQQQQSVNIAASSVNVSASLLPTKNTSSGSLNTPQFPAGVSLATGAGSNSISRDSVDSLLNIDLLSGDIGVGIIPDETKISITTTIDKVKPLDDSNLLDSHDDSLLEAPSPNTSVEITNTKKQSQENKKNVCEDSERRTNSISNAQFMEVKPMTDIKVTLESIKPGRQGSVIVMDSNDVSVTLHFTENQPRDDVSVVVVSTVSRNLQPISNYVLQAVVPKGCKVRLQPPSSTDLAAYSPFLPPPAITQIMLIANPNKLNVSLKVMLSYSLEEDPVTEMGEVASLPL</sequence>
<dbReference type="PROSITE" id="PS50909">
    <property type="entry name" value="GAT"/>
    <property type="match status" value="1"/>
</dbReference>
<dbReference type="GO" id="GO:0031267">
    <property type="term" value="F:small GTPase binding"/>
    <property type="evidence" value="ECO:0007669"/>
    <property type="project" value="InterPro"/>
</dbReference>
<organism evidence="14 15">
    <name type="scientific">Homarus americanus</name>
    <name type="common">American lobster</name>
    <dbReference type="NCBI Taxonomy" id="6706"/>
    <lineage>
        <taxon>Eukaryota</taxon>
        <taxon>Metazoa</taxon>
        <taxon>Ecdysozoa</taxon>
        <taxon>Arthropoda</taxon>
        <taxon>Crustacea</taxon>
        <taxon>Multicrustacea</taxon>
        <taxon>Malacostraca</taxon>
        <taxon>Eumalacostraca</taxon>
        <taxon>Eucarida</taxon>
        <taxon>Decapoda</taxon>
        <taxon>Pleocyemata</taxon>
        <taxon>Astacidea</taxon>
        <taxon>Nephropoidea</taxon>
        <taxon>Nephropidae</taxon>
        <taxon>Homarus</taxon>
    </lineage>
</organism>
<dbReference type="InterPro" id="IPR004152">
    <property type="entry name" value="GAT_dom"/>
</dbReference>
<dbReference type="PANTHER" id="PTHR45905:SF1">
    <property type="entry name" value="GOLGI-LOCALIZED, GAMMA-ADAPTIN EAR CONTAINING, ARF BINDING PROTEIN"/>
    <property type="match status" value="1"/>
</dbReference>
<keyword evidence="5" id="KW-0967">Endosome</keyword>
<dbReference type="InterPro" id="IPR027422">
    <property type="entry name" value="GGA1-3"/>
</dbReference>
<dbReference type="Pfam" id="PF18308">
    <property type="entry name" value="GGA_N-GAT"/>
    <property type="match status" value="1"/>
</dbReference>
<keyword evidence="15" id="KW-1185">Reference proteome</keyword>
<dbReference type="Gene3D" id="1.20.58.160">
    <property type="match status" value="1"/>
</dbReference>
<reference evidence="14" key="1">
    <citation type="journal article" date="2021" name="Sci. Adv.">
        <title>The American lobster genome reveals insights on longevity, neural, and immune adaptations.</title>
        <authorList>
            <person name="Polinski J.M."/>
            <person name="Zimin A.V."/>
            <person name="Clark K.F."/>
            <person name="Kohn A.B."/>
            <person name="Sadowski N."/>
            <person name="Timp W."/>
            <person name="Ptitsyn A."/>
            <person name="Khanna P."/>
            <person name="Romanova D.Y."/>
            <person name="Williams P."/>
            <person name="Greenwood S.J."/>
            <person name="Moroz L.L."/>
            <person name="Walt D.R."/>
            <person name="Bodnar A.G."/>
        </authorList>
    </citation>
    <scope>NUCLEOTIDE SEQUENCE</scope>
    <source>
        <strain evidence="14">GMGI-L3</strain>
    </source>
</reference>
<dbReference type="GO" id="GO:0005802">
    <property type="term" value="C:trans-Golgi network"/>
    <property type="evidence" value="ECO:0007669"/>
    <property type="project" value="InterPro"/>
</dbReference>
<dbReference type="PROSITE" id="PS50180">
    <property type="entry name" value="GAE"/>
    <property type="match status" value="1"/>
</dbReference>
<dbReference type="AlphaFoldDB" id="A0A8J5JZV9"/>
<keyword evidence="4" id="KW-0813">Transport</keyword>
<dbReference type="Gene3D" id="1.25.40.90">
    <property type="match status" value="1"/>
</dbReference>
<dbReference type="EMBL" id="JAHLQT010024908">
    <property type="protein sequence ID" value="KAG7164898.1"/>
    <property type="molecule type" value="Genomic_DNA"/>
</dbReference>
<evidence type="ECO:0000256" key="5">
    <source>
        <dbReference type="ARBA" id="ARBA00022753"/>
    </source>
</evidence>
<dbReference type="InterPro" id="IPR008153">
    <property type="entry name" value="GAE_dom"/>
</dbReference>
<keyword evidence="8" id="KW-0333">Golgi apparatus</keyword>
<dbReference type="InterPro" id="IPR008942">
    <property type="entry name" value="ENTH_VHS"/>
</dbReference>
<dbReference type="SUPFAM" id="SSF49348">
    <property type="entry name" value="Clathrin adaptor appendage domain"/>
    <property type="match status" value="1"/>
</dbReference>
<dbReference type="InterPro" id="IPR002014">
    <property type="entry name" value="VHS_dom"/>
</dbReference>
<comment type="caution">
    <text evidence="14">The sequence shown here is derived from an EMBL/GenBank/DDBJ whole genome shotgun (WGS) entry which is preliminary data.</text>
</comment>
<comment type="subcellular location">
    <subcellularLocation>
        <location evidence="2">Early endosome membrane</location>
        <topology evidence="2">Peripheral membrane protein</topology>
    </subcellularLocation>
    <subcellularLocation>
        <location evidence="1">Golgi apparatus</location>
        <location evidence="1">trans-Golgi network membrane</location>
        <topology evidence="1">Peripheral membrane protein</topology>
    </subcellularLocation>
</comment>
<evidence type="ECO:0000313" key="14">
    <source>
        <dbReference type="EMBL" id="KAG7164898.1"/>
    </source>
</evidence>
<dbReference type="Gene3D" id="2.60.40.1230">
    <property type="match status" value="1"/>
</dbReference>
<accession>A0A8J5JZV9</accession>
<keyword evidence="9" id="KW-0472">Membrane</keyword>
<dbReference type="InterPro" id="IPR008152">
    <property type="entry name" value="Clathrin_a/b/g-adaptin_app_Ig"/>
</dbReference>
<feature type="domain" description="VHS" evidence="11">
    <location>
        <begin position="14"/>
        <end position="144"/>
    </location>
</feature>
<dbReference type="Pfam" id="PF03127">
    <property type="entry name" value="GAT"/>
    <property type="match status" value="1"/>
</dbReference>
<feature type="compositionally biased region" description="Polar residues" evidence="10">
    <location>
        <begin position="550"/>
        <end position="562"/>
    </location>
</feature>
<protein>
    <submittedName>
        <fullName evidence="14">ADP-ribosylation factor-binding protein GGA1-like</fullName>
    </submittedName>
</protein>
<dbReference type="InterPro" id="IPR041198">
    <property type="entry name" value="GGA_N-GAT"/>
</dbReference>
<dbReference type="GO" id="GO:0043130">
    <property type="term" value="F:ubiquitin binding"/>
    <property type="evidence" value="ECO:0007669"/>
    <property type="project" value="InterPro"/>
</dbReference>
<dbReference type="GO" id="GO:0006893">
    <property type="term" value="P:Golgi to plasma membrane transport"/>
    <property type="evidence" value="ECO:0007669"/>
    <property type="project" value="TreeGrafter"/>
</dbReference>
<keyword evidence="7" id="KW-0653">Protein transport</keyword>
<evidence type="ECO:0000313" key="15">
    <source>
        <dbReference type="Proteomes" id="UP000747542"/>
    </source>
</evidence>
<feature type="domain" description="GAT" evidence="13">
    <location>
        <begin position="167"/>
        <end position="294"/>
    </location>
</feature>
<dbReference type="Proteomes" id="UP000747542">
    <property type="component" value="Unassembled WGS sequence"/>
</dbReference>
<gene>
    <name evidence="14" type="primary">Gga1-L</name>
    <name evidence="14" type="ORF">Hamer_G017304</name>
</gene>
<dbReference type="GO" id="GO:0035091">
    <property type="term" value="F:phosphatidylinositol binding"/>
    <property type="evidence" value="ECO:0007669"/>
    <property type="project" value="InterPro"/>
</dbReference>
<dbReference type="Gene3D" id="1.20.5.170">
    <property type="match status" value="1"/>
</dbReference>
<evidence type="ECO:0000256" key="8">
    <source>
        <dbReference type="ARBA" id="ARBA00023034"/>
    </source>
</evidence>
<dbReference type="PROSITE" id="PS50179">
    <property type="entry name" value="VHS"/>
    <property type="match status" value="1"/>
</dbReference>
<dbReference type="SMART" id="SM00288">
    <property type="entry name" value="VHS"/>
    <property type="match status" value="1"/>
</dbReference>
<dbReference type="PANTHER" id="PTHR45905">
    <property type="entry name" value="GOLGI-LOCALIZED, GAMMA-ADAPTIN EAR CONTAINING, ARF BINDING PROTEIN"/>
    <property type="match status" value="1"/>
</dbReference>
<dbReference type="SMART" id="SM00809">
    <property type="entry name" value="Alpha_adaptinC2"/>
    <property type="match status" value="1"/>
</dbReference>
<dbReference type="Pfam" id="PF02883">
    <property type="entry name" value="Alpha_adaptinC2"/>
    <property type="match status" value="1"/>
</dbReference>
<dbReference type="GO" id="GO:0006886">
    <property type="term" value="P:intracellular protein transport"/>
    <property type="evidence" value="ECO:0007669"/>
    <property type="project" value="InterPro"/>
</dbReference>
<dbReference type="InterPro" id="IPR013041">
    <property type="entry name" value="Clathrin_app_Ig-like_sf"/>
</dbReference>
<evidence type="ECO:0000259" key="13">
    <source>
        <dbReference type="PROSITE" id="PS50909"/>
    </source>
</evidence>
<comment type="similarity">
    <text evidence="3">Belongs to the GGA protein family.</text>
</comment>
<dbReference type="GO" id="GO:0034394">
    <property type="term" value="P:protein localization to cell surface"/>
    <property type="evidence" value="ECO:0007669"/>
    <property type="project" value="TreeGrafter"/>
</dbReference>
<evidence type="ECO:0000256" key="10">
    <source>
        <dbReference type="SAM" id="MobiDB-lite"/>
    </source>
</evidence>